<keyword evidence="5" id="KW-1185">Reference proteome</keyword>
<dbReference type="Proteomes" id="UP000199632">
    <property type="component" value="Unassembled WGS sequence"/>
</dbReference>
<feature type="domain" description="STAS" evidence="3">
    <location>
        <begin position="19"/>
        <end position="115"/>
    </location>
</feature>
<dbReference type="SUPFAM" id="SSF52091">
    <property type="entry name" value="SpoIIaa-like"/>
    <property type="match status" value="1"/>
</dbReference>
<sequence length="115" mass="12150">MSRLVPDQEPLVVEVADSVVTVRGDLDFPCAEALRVALTSALDRDPATLTVDVERLTFIDSTGLAVLVYAWQRGQEAGVPVVLRSVPRFLTSILDITGVGELMARPAGATTAASA</sequence>
<dbReference type="InterPro" id="IPR036513">
    <property type="entry name" value="STAS_dom_sf"/>
</dbReference>
<dbReference type="EMBL" id="FNQB01000001">
    <property type="protein sequence ID" value="SDY54818.1"/>
    <property type="molecule type" value="Genomic_DNA"/>
</dbReference>
<dbReference type="NCBIfam" id="TIGR00377">
    <property type="entry name" value="ant_ant_sig"/>
    <property type="match status" value="1"/>
</dbReference>
<name>A0A1H3KSS8_9ACTN</name>
<evidence type="ECO:0000256" key="1">
    <source>
        <dbReference type="ARBA" id="ARBA00009013"/>
    </source>
</evidence>
<evidence type="ECO:0000259" key="3">
    <source>
        <dbReference type="PROSITE" id="PS50801"/>
    </source>
</evidence>
<gene>
    <name evidence="4" type="ORF">SAMN05421684_0301</name>
</gene>
<evidence type="ECO:0000256" key="2">
    <source>
        <dbReference type="RuleBase" id="RU003749"/>
    </source>
</evidence>
<dbReference type="InterPro" id="IPR003658">
    <property type="entry name" value="Anti-sigma_ant"/>
</dbReference>
<dbReference type="RefSeq" id="WP_239084089.1">
    <property type="nucleotide sequence ID" value="NZ_BOND01000031.1"/>
</dbReference>
<comment type="similarity">
    <text evidence="1 2">Belongs to the anti-sigma-factor antagonist family.</text>
</comment>
<dbReference type="InterPro" id="IPR002645">
    <property type="entry name" value="STAS_dom"/>
</dbReference>
<dbReference type="Gene3D" id="3.30.750.24">
    <property type="entry name" value="STAS domain"/>
    <property type="match status" value="1"/>
</dbReference>
<reference evidence="5" key="1">
    <citation type="submission" date="2016-10" db="EMBL/GenBank/DDBJ databases">
        <authorList>
            <person name="Varghese N."/>
            <person name="Submissions S."/>
        </authorList>
    </citation>
    <scope>NUCLEOTIDE SEQUENCE [LARGE SCALE GENOMIC DNA]</scope>
    <source>
        <strain evidence="5">DSM 44718</strain>
    </source>
</reference>
<accession>A0A1H3KSS8</accession>
<proteinExistence type="inferred from homology"/>
<dbReference type="PROSITE" id="PS50801">
    <property type="entry name" value="STAS"/>
    <property type="match status" value="1"/>
</dbReference>
<dbReference type="STRING" id="137265.SAMN05421684_0301"/>
<dbReference type="AlphaFoldDB" id="A0A1H3KSS8"/>
<dbReference type="CDD" id="cd07043">
    <property type="entry name" value="STAS_anti-anti-sigma_factors"/>
    <property type="match status" value="1"/>
</dbReference>
<evidence type="ECO:0000313" key="5">
    <source>
        <dbReference type="Proteomes" id="UP000199632"/>
    </source>
</evidence>
<organism evidence="4 5">
    <name type="scientific">Asanoa ishikariensis</name>
    <dbReference type="NCBI Taxonomy" id="137265"/>
    <lineage>
        <taxon>Bacteria</taxon>
        <taxon>Bacillati</taxon>
        <taxon>Actinomycetota</taxon>
        <taxon>Actinomycetes</taxon>
        <taxon>Micromonosporales</taxon>
        <taxon>Micromonosporaceae</taxon>
        <taxon>Asanoa</taxon>
    </lineage>
</organism>
<protein>
    <recommendedName>
        <fullName evidence="2">Anti-sigma factor antagonist</fullName>
    </recommendedName>
</protein>
<dbReference type="GO" id="GO:0043856">
    <property type="term" value="F:anti-sigma factor antagonist activity"/>
    <property type="evidence" value="ECO:0007669"/>
    <property type="project" value="InterPro"/>
</dbReference>
<dbReference type="PANTHER" id="PTHR33495:SF2">
    <property type="entry name" value="ANTI-SIGMA FACTOR ANTAGONIST TM_1081-RELATED"/>
    <property type="match status" value="1"/>
</dbReference>
<dbReference type="PANTHER" id="PTHR33495">
    <property type="entry name" value="ANTI-SIGMA FACTOR ANTAGONIST TM_1081-RELATED-RELATED"/>
    <property type="match status" value="1"/>
</dbReference>
<dbReference type="Pfam" id="PF01740">
    <property type="entry name" value="STAS"/>
    <property type="match status" value="1"/>
</dbReference>
<evidence type="ECO:0000313" key="4">
    <source>
        <dbReference type="EMBL" id="SDY54818.1"/>
    </source>
</evidence>